<proteinExistence type="predicted"/>
<evidence type="ECO:0000313" key="4">
    <source>
        <dbReference type="Proteomes" id="UP000217895"/>
    </source>
</evidence>
<geneLocation type="plasmid" evidence="3">
    <name>plasmid1</name>
</geneLocation>
<keyword evidence="3" id="KW-0614">Plasmid</keyword>
<sequence>MNPPEFRTVNRILDSRPRVGPIPADLIIPWFAIAVVFYTVLQGLLHVGYLWTGLSVAGGCATWWLLNGSRPYQFLSKFIQTPNWTRGYIRYQSLAAYRSSTRQRYEKTKSSPNSRKKKGRKTSKPR</sequence>
<reference evidence="3 4" key="1">
    <citation type="submission" date="2017-06" db="EMBL/GenBank/DDBJ databases">
        <title>Genome sequencing of cyanobaciteial culture collection at National Institute for Environmental Studies (NIES).</title>
        <authorList>
            <person name="Hirose Y."/>
            <person name="Shimura Y."/>
            <person name="Fujisawa T."/>
            <person name="Nakamura Y."/>
            <person name="Kawachi M."/>
        </authorList>
    </citation>
    <scope>NUCLEOTIDE SEQUENCE [LARGE SCALE GENOMIC DNA]</scope>
    <source>
        <strain evidence="3 4">NIES-2135</strain>
        <plasmid evidence="4">Plasmid Plasmid1 dna</plasmid>
    </source>
</reference>
<accession>A0A1Z4JRF3</accession>
<keyword evidence="2" id="KW-0812">Transmembrane</keyword>
<keyword evidence="4" id="KW-1185">Reference proteome</keyword>
<dbReference type="AlphaFoldDB" id="A0A1Z4JRF3"/>
<evidence type="ECO:0000256" key="2">
    <source>
        <dbReference type="SAM" id="Phobius"/>
    </source>
</evidence>
<keyword evidence="2" id="KW-1133">Transmembrane helix</keyword>
<keyword evidence="2" id="KW-0472">Membrane</keyword>
<feature type="compositionally biased region" description="Basic residues" evidence="1">
    <location>
        <begin position="114"/>
        <end position="126"/>
    </location>
</feature>
<gene>
    <name evidence="3" type="ORF">NIES2135_61890</name>
</gene>
<name>A0A1Z4JRF3_LEPBY</name>
<dbReference type="Proteomes" id="UP000217895">
    <property type="component" value="Plasmid Plasmid1 dna"/>
</dbReference>
<evidence type="ECO:0000313" key="3">
    <source>
        <dbReference type="EMBL" id="BAY59312.1"/>
    </source>
</evidence>
<organism evidence="3 4">
    <name type="scientific">Leptolyngbya boryana NIES-2135</name>
    <dbReference type="NCBI Taxonomy" id="1973484"/>
    <lineage>
        <taxon>Bacteria</taxon>
        <taxon>Bacillati</taxon>
        <taxon>Cyanobacteriota</taxon>
        <taxon>Cyanophyceae</taxon>
        <taxon>Leptolyngbyales</taxon>
        <taxon>Leptolyngbyaceae</taxon>
        <taxon>Leptolyngbya group</taxon>
        <taxon>Leptolyngbya</taxon>
    </lineage>
</organism>
<dbReference type="EMBL" id="AP018204">
    <property type="protein sequence ID" value="BAY59312.1"/>
    <property type="molecule type" value="Genomic_DNA"/>
</dbReference>
<feature type="transmembrane region" description="Helical" evidence="2">
    <location>
        <begin position="21"/>
        <end position="41"/>
    </location>
</feature>
<feature type="region of interest" description="Disordered" evidence="1">
    <location>
        <begin position="100"/>
        <end position="126"/>
    </location>
</feature>
<protein>
    <submittedName>
        <fullName evidence="3">Uncharacterized protein</fullName>
    </submittedName>
</protein>
<feature type="transmembrane region" description="Helical" evidence="2">
    <location>
        <begin position="47"/>
        <end position="66"/>
    </location>
</feature>
<evidence type="ECO:0000256" key="1">
    <source>
        <dbReference type="SAM" id="MobiDB-lite"/>
    </source>
</evidence>